<feature type="compositionally biased region" description="Gly residues" evidence="8">
    <location>
        <begin position="325"/>
        <end position="334"/>
    </location>
</feature>
<sequence>MISERAVVDGRFELLEPLGSGGMGTVWRAYDLALHREVALKEVRAETDGAGSPGVHRERVLREARALARIGHPNVVAIHHIVDSPEVAHPWIVMELVRGQSLADHLAAGPMPPVQVAHLGRGILAALRAAHQVGVLHRDIKPANVLLREDGSPVLTDFGIAALNDMTGLTSTGSVVGSLDYVAPERLSGQEGHTASDLWSFGLLLYFAVEGFHPMRRESTVATLAAVISGAVPPPQRAGVLTAVLTALLVPDPNRRPSAEQVDLMLARAIGFGAAPGVFGGAGAGSGPGASGWQGGSSDPGAVGGPSAGSGPGVLGEPDASSGPGAIGGPGAGSGPQAFDGQSGFGTPSAADAPGGFNPPGAAYGPGFSTPGAGYGPGGYSTPSAFDTPGASNTPGAFSTPGVGNTPAFSTPGAFNSPGSVEDFHGPSGMIPAIHPYGSTNPPARKKLSRGVVIGLAAAALIAAVVATITIVALLPDSTDNQADPSNPPTTIEFPATSRAALPTSGAPVTGRTVDLLTPTSIRQAIAALEKVSGSDEFNEATFYPTYANVGAPVKNKPDLYDLFVYRDGTATRKGAGGPLSDKATVKLSSINWDILPDLFRTADESLGIPTPTLRYVIVDPAWTFNNDQPTVMVYLTDDYGGAYLAANTDGTVVTKYPRGR</sequence>
<evidence type="ECO:0000256" key="6">
    <source>
        <dbReference type="ARBA" id="ARBA00022840"/>
    </source>
</evidence>
<feature type="transmembrane region" description="Helical" evidence="9">
    <location>
        <begin position="452"/>
        <end position="475"/>
    </location>
</feature>
<dbReference type="InterPro" id="IPR017441">
    <property type="entry name" value="Protein_kinase_ATP_BS"/>
</dbReference>
<dbReference type="PROSITE" id="PS00108">
    <property type="entry name" value="PROTEIN_KINASE_ST"/>
    <property type="match status" value="1"/>
</dbReference>
<evidence type="ECO:0000256" key="2">
    <source>
        <dbReference type="ARBA" id="ARBA00022527"/>
    </source>
</evidence>
<feature type="compositionally biased region" description="Gly residues" evidence="8">
    <location>
        <begin position="285"/>
        <end position="295"/>
    </location>
</feature>
<dbReference type="InterPro" id="IPR008271">
    <property type="entry name" value="Ser/Thr_kinase_AS"/>
</dbReference>
<protein>
    <recommendedName>
        <fullName evidence="1">non-specific serine/threonine protein kinase</fullName>
        <ecNumber evidence="1">2.7.11.1</ecNumber>
    </recommendedName>
</protein>
<dbReference type="PANTHER" id="PTHR43289">
    <property type="entry name" value="MITOGEN-ACTIVATED PROTEIN KINASE KINASE KINASE 20-RELATED"/>
    <property type="match status" value="1"/>
</dbReference>
<keyword evidence="3" id="KW-0808">Transferase</keyword>
<dbReference type="GO" id="GO:0016301">
    <property type="term" value="F:kinase activity"/>
    <property type="evidence" value="ECO:0007669"/>
    <property type="project" value="UniProtKB-KW"/>
</dbReference>
<proteinExistence type="predicted"/>
<keyword evidence="4 7" id="KW-0547">Nucleotide-binding</keyword>
<keyword evidence="6 7" id="KW-0067">ATP-binding</keyword>
<dbReference type="Pfam" id="PF00069">
    <property type="entry name" value="Pkinase"/>
    <property type="match status" value="1"/>
</dbReference>
<keyword evidence="12" id="KW-1185">Reference proteome</keyword>
<evidence type="ECO:0000256" key="7">
    <source>
        <dbReference type="PROSITE-ProRule" id="PRU10141"/>
    </source>
</evidence>
<gene>
    <name evidence="11" type="ORF">OG563_11805</name>
</gene>
<dbReference type="InterPro" id="IPR011009">
    <property type="entry name" value="Kinase-like_dom_sf"/>
</dbReference>
<dbReference type="InterPro" id="IPR000719">
    <property type="entry name" value="Prot_kinase_dom"/>
</dbReference>
<keyword evidence="2" id="KW-0723">Serine/threonine-protein kinase</keyword>
<evidence type="ECO:0000256" key="3">
    <source>
        <dbReference type="ARBA" id="ARBA00022679"/>
    </source>
</evidence>
<dbReference type="SMART" id="SM00220">
    <property type="entry name" value="S_TKc"/>
    <property type="match status" value="1"/>
</dbReference>
<feature type="region of interest" description="Disordered" evidence="8">
    <location>
        <begin position="478"/>
        <end position="505"/>
    </location>
</feature>
<feature type="compositionally biased region" description="Polar residues" evidence="8">
    <location>
        <begin position="381"/>
        <end position="397"/>
    </location>
</feature>
<dbReference type="Gene3D" id="1.10.510.10">
    <property type="entry name" value="Transferase(Phosphotransferase) domain 1"/>
    <property type="match status" value="1"/>
</dbReference>
<accession>A0ABZ1YZU7</accession>
<dbReference type="PANTHER" id="PTHR43289:SF6">
    <property type="entry name" value="SERINE_THREONINE-PROTEIN KINASE NEKL-3"/>
    <property type="match status" value="1"/>
</dbReference>
<reference evidence="11" key="1">
    <citation type="submission" date="2022-10" db="EMBL/GenBank/DDBJ databases">
        <title>The complete genomes of actinobacterial strains from the NBC collection.</title>
        <authorList>
            <person name="Joergensen T.S."/>
            <person name="Alvarez Arevalo M."/>
            <person name="Sterndorff E.B."/>
            <person name="Faurdal D."/>
            <person name="Vuksanovic O."/>
            <person name="Mourched A.-S."/>
            <person name="Charusanti P."/>
            <person name="Shaw S."/>
            <person name="Blin K."/>
            <person name="Weber T."/>
        </authorList>
    </citation>
    <scope>NUCLEOTIDE SEQUENCE</scope>
    <source>
        <strain evidence="11">NBC_01482</strain>
    </source>
</reference>
<keyword evidence="9" id="KW-1133">Transmembrane helix</keyword>
<feature type="domain" description="Protein kinase" evidence="10">
    <location>
        <begin position="12"/>
        <end position="266"/>
    </location>
</feature>
<feature type="region of interest" description="Disordered" evidence="8">
    <location>
        <begin position="285"/>
        <end position="427"/>
    </location>
</feature>
<feature type="compositionally biased region" description="Gly residues" evidence="8">
    <location>
        <begin position="302"/>
        <end position="314"/>
    </location>
</feature>
<dbReference type="Gene3D" id="3.30.200.20">
    <property type="entry name" value="Phosphorylase Kinase, domain 1"/>
    <property type="match status" value="1"/>
</dbReference>
<dbReference type="PROSITE" id="PS50011">
    <property type="entry name" value="PROTEIN_KINASE_DOM"/>
    <property type="match status" value="1"/>
</dbReference>
<evidence type="ECO:0000256" key="8">
    <source>
        <dbReference type="SAM" id="MobiDB-lite"/>
    </source>
</evidence>
<organism evidence="11 12">
    <name type="scientific">Nocardia vinacea</name>
    <dbReference type="NCBI Taxonomy" id="96468"/>
    <lineage>
        <taxon>Bacteria</taxon>
        <taxon>Bacillati</taxon>
        <taxon>Actinomycetota</taxon>
        <taxon>Actinomycetes</taxon>
        <taxon>Mycobacteriales</taxon>
        <taxon>Nocardiaceae</taxon>
        <taxon>Nocardia</taxon>
    </lineage>
</organism>
<evidence type="ECO:0000256" key="1">
    <source>
        <dbReference type="ARBA" id="ARBA00012513"/>
    </source>
</evidence>
<keyword evidence="9" id="KW-0472">Membrane</keyword>
<dbReference type="EMBL" id="CP109441">
    <property type="protein sequence ID" value="WUV48809.1"/>
    <property type="molecule type" value="Genomic_DNA"/>
</dbReference>
<evidence type="ECO:0000313" key="11">
    <source>
        <dbReference type="EMBL" id="WUV48809.1"/>
    </source>
</evidence>
<dbReference type="RefSeq" id="WP_329413225.1">
    <property type="nucleotide sequence ID" value="NZ_CP109441.1"/>
</dbReference>
<evidence type="ECO:0000259" key="10">
    <source>
        <dbReference type="PROSITE" id="PS50011"/>
    </source>
</evidence>
<evidence type="ECO:0000313" key="12">
    <source>
        <dbReference type="Proteomes" id="UP001432062"/>
    </source>
</evidence>
<evidence type="ECO:0000256" key="4">
    <source>
        <dbReference type="ARBA" id="ARBA00022741"/>
    </source>
</evidence>
<evidence type="ECO:0000256" key="9">
    <source>
        <dbReference type="SAM" id="Phobius"/>
    </source>
</evidence>
<dbReference type="CDD" id="cd14014">
    <property type="entry name" value="STKc_PknB_like"/>
    <property type="match status" value="1"/>
</dbReference>
<keyword evidence="9" id="KW-0812">Transmembrane</keyword>
<name>A0ABZ1YZU7_9NOCA</name>
<dbReference type="PROSITE" id="PS00107">
    <property type="entry name" value="PROTEIN_KINASE_ATP"/>
    <property type="match status" value="1"/>
</dbReference>
<dbReference type="Proteomes" id="UP001432062">
    <property type="component" value="Chromosome"/>
</dbReference>
<feature type="binding site" evidence="7">
    <location>
        <position position="41"/>
    </location>
    <ligand>
        <name>ATP</name>
        <dbReference type="ChEBI" id="CHEBI:30616"/>
    </ligand>
</feature>
<evidence type="ECO:0000256" key="5">
    <source>
        <dbReference type="ARBA" id="ARBA00022777"/>
    </source>
</evidence>
<dbReference type="SUPFAM" id="SSF56112">
    <property type="entry name" value="Protein kinase-like (PK-like)"/>
    <property type="match status" value="1"/>
</dbReference>
<dbReference type="EC" id="2.7.11.1" evidence="1"/>
<feature type="compositionally biased region" description="Polar residues" evidence="8">
    <location>
        <begin position="407"/>
        <end position="419"/>
    </location>
</feature>
<keyword evidence="5 11" id="KW-0418">Kinase</keyword>